<organism evidence="1 2">
    <name type="scientific">Arachis hypogaea</name>
    <name type="common">Peanut</name>
    <dbReference type="NCBI Taxonomy" id="3818"/>
    <lineage>
        <taxon>Eukaryota</taxon>
        <taxon>Viridiplantae</taxon>
        <taxon>Streptophyta</taxon>
        <taxon>Embryophyta</taxon>
        <taxon>Tracheophyta</taxon>
        <taxon>Spermatophyta</taxon>
        <taxon>Magnoliopsida</taxon>
        <taxon>eudicotyledons</taxon>
        <taxon>Gunneridae</taxon>
        <taxon>Pentapetalae</taxon>
        <taxon>rosids</taxon>
        <taxon>fabids</taxon>
        <taxon>Fabales</taxon>
        <taxon>Fabaceae</taxon>
        <taxon>Papilionoideae</taxon>
        <taxon>50 kb inversion clade</taxon>
        <taxon>dalbergioids sensu lato</taxon>
        <taxon>Dalbergieae</taxon>
        <taxon>Pterocarpus clade</taxon>
        <taxon>Arachis</taxon>
    </lineage>
</organism>
<proteinExistence type="predicted"/>
<reference evidence="1 2" key="1">
    <citation type="submission" date="2019-01" db="EMBL/GenBank/DDBJ databases">
        <title>Sequencing of cultivated peanut Arachis hypogaea provides insights into genome evolution and oil improvement.</title>
        <authorList>
            <person name="Chen X."/>
        </authorList>
    </citation>
    <scope>NUCLEOTIDE SEQUENCE [LARGE SCALE GENOMIC DNA]</scope>
    <source>
        <strain evidence="2">cv. Fuhuasheng</strain>
        <tissue evidence="1">Leaves</tissue>
    </source>
</reference>
<sequence>MKIFWGVGTNFRIFVNHEAVAELAPFIGSSSIMGVGSGDLLRACNFVGHVASSAFSSVNYTKHKQRLKTQIHHPLNLWQSY</sequence>
<dbReference type="AlphaFoldDB" id="A0A445CD78"/>
<accession>A0A445CD78</accession>
<gene>
    <name evidence="1" type="ORF">Ahy_A07g034856</name>
</gene>
<dbReference type="EMBL" id="SDMP01000007">
    <property type="protein sequence ID" value="RYR48781.1"/>
    <property type="molecule type" value="Genomic_DNA"/>
</dbReference>
<protein>
    <submittedName>
        <fullName evidence="1">Uncharacterized protein</fullName>
    </submittedName>
</protein>
<comment type="caution">
    <text evidence="1">The sequence shown here is derived from an EMBL/GenBank/DDBJ whole genome shotgun (WGS) entry which is preliminary data.</text>
</comment>
<dbReference type="Proteomes" id="UP000289738">
    <property type="component" value="Chromosome A07"/>
</dbReference>
<evidence type="ECO:0000313" key="2">
    <source>
        <dbReference type="Proteomes" id="UP000289738"/>
    </source>
</evidence>
<name>A0A445CD78_ARAHY</name>
<keyword evidence="2" id="KW-1185">Reference proteome</keyword>
<evidence type="ECO:0000313" key="1">
    <source>
        <dbReference type="EMBL" id="RYR48781.1"/>
    </source>
</evidence>